<organism evidence="1 2">
    <name type="scientific">Clostridium faecium</name>
    <dbReference type="NCBI Taxonomy" id="2762223"/>
    <lineage>
        <taxon>Bacteria</taxon>
        <taxon>Bacillati</taxon>
        <taxon>Bacillota</taxon>
        <taxon>Clostridia</taxon>
        <taxon>Eubacteriales</taxon>
        <taxon>Clostridiaceae</taxon>
        <taxon>Clostridium</taxon>
    </lineage>
</organism>
<evidence type="ECO:0000313" key="1">
    <source>
        <dbReference type="EMBL" id="MBD8045887.1"/>
    </source>
</evidence>
<protein>
    <recommendedName>
        <fullName evidence="3">AraC family transcriptional regulator</fullName>
    </recommendedName>
</protein>
<dbReference type="Proteomes" id="UP000627166">
    <property type="component" value="Unassembled WGS sequence"/>
</dbReference>
<accession>A0ABR8YNQ8</accession>
<dbReference type="EMBL" id="JACSQB010000019">
    <property type="protein sequence ID" value="MBD8045887.1"/>
    <property type="molecule type" value="Genomic_DNA"/>
</dbReference>
<reference evidence="1 2" key="1">
    <citation type="submission" date="2020-08" db="EMBL/GenBank/DDBJ databases">
        <title>A Genomic Blueprint of the Chicken Gut Microbiome.</title>
        <authorList>
            <person name="Gilroy R."/>
            <person name="Ravi A."/>
            <person name="Getino M."/>
            <person name="Pursley I."/>
            <person name="Horton D.L."/>
            <person name="Alikhan N.-F."/>
            <person name="Baker D."/>
            <person name="Gharbi K."/>
            <person name="Hall N."/>
            <person name="Watson M."/>
            <person name="Adriaenssens E.M."/>
            <person name="Foster-Nyarko E."/>
            <person name="Jarju S."/>
            <person name="Secka A."/>
            <person name="Antonio M."/>
            <person name="Oren A."/>
            <person name="Chaudhuri R."/>
            <person name="La Ragione R.M."/>
            <person name="Hildebrand F."/>
            <person name="Pallen M.J."/>
        </authorList>
    </citation>
    <scope>NUCLEOTIDE SEQUENCE [LARGE SCALE GENOMIC DNA]</scope>
    <source>
        <strain evidence="1 2">N37</strain>
    </source>
</reference>
<gene>
    <name evidence="1" type="ORF">H9637_02330</name>
</gene>
<keyword evidence="2" id="KW-1185">Reference proteome</keyword>
<name>A0ABR8YNQ8_9CLOT</name>
<sequence length="50" mass="5885">MKLNNNVIILLIKEEGENIELLIESGSFCFATIDYYCKIMSEDRFALYIY</sequence>
<evidence type="ECO:0008006" key="3">
    <source>
        <dbReference type="Google" id="ProtNLM"/>
    </source>
</evidence>
<proteinExistence type="predicted"/>
<comment type="caution">
    <text evidence="1">The sequence shown here is derived from an EMBL/GenBank/DDBJ whole genome shotgun (WGS) entry which is preliminary data.</text>
</comment>
<evidence type="ECO:0000313" key="2">
    <source>
        <dbReference type="Proteomes" id="UP000627166"/>
    </source>
</evidence>
<dbReference type="RefSeq" id="WP_191738863.1">
    <property type="nucleotide sequence ID" value="NZ_JACSQB010000019.1"/>
</dbReference>